<reference evidence="1 2" key="1">
    <citation type="submission" date="2024-01" db="EMBL/GenBank/DDBJ databases">
        <title>The genomes of 5 underutilized Papilionoideae crops provide insights into root nodulation and disease resistance.</title>
        <authorList>
            <person name="Yuan L."/>
        </authorList>
    </citation>
    <scope>NUCLEOTIDE SEQUENCE [LARGE SCALE GENOMIC DNA]</scope>
    <source>
        <strain evidence="1">LY-2023</strain>
        <tissue evidence="1">Leaf</tissue>
    </source>
</reference>
<sequence>MLLASFLIVMTDSFTISPMIWILLLGSLNASIIPSICDIPDPLPFASSFHENIHRTRIVNYQFFEQLLLWRHLYASSQEASVYRTNSLRVLFYLKHSIEH</sequence>
<dbReference type="Proteomes" id="UP001359559">
    <property type="component" value="Unassembled WGS sequence"/>
</dbReference>
<comment type="caution">
    <text evidence="1">The sequence shown here is derived from an EMBL/GenBank/DDBJ whole genome shotgun (WGS) entry which is preliminary data.</text>
</comment>
<dbReference type="EMBL" id="JAYKXN010000006">
    <property type="protein sequence ID" value="KAK7280355.1"/>
    <property type="molecule type" value="Genomic_DNA"/>
</dbReference>
<organism evidence="1 2">
    <name type="scientific">Clitoria ternatea</name>
    <name type="common">Butterfly pea</name>
    <dbReference type="NCBI Taxonomy" id="43366"/>
    <lineage>
        <taxon>Eukaryota</taxon>
        <taxon>Viridiplantae</taxon>
        <taxon>Streptophyta</taxon>
        <taxon>Embryophyta</taxon>
        <taxon>Tracheophyta</taxon>
        <taxon>Spermatophyta</taxon>
        <taxon>Magnoliopsida</taxon>
        <taxon>eudicotyledons</taxon>
        <taxon>Gunneridae</taxon>
        <taxon>Pentapetalae</taxon>
        <taxon>rosids</taxon>
        <taxon>fabids</taxon>
        <taxon>Fabales</taxon>
        <taxon>Fabaceae</taxon>
        <taxon>Papilionoideae</taxon>
        <taxon>50 kb inversion clade</taxon>
        <taxon>NPAAA clade</taxon>
        <taxon>indigoferoid/millettioid clade</taxon>
        <taxon>Phaseoleae</taxon>
        <taxon>Clitoria</taxon>
    </lineage>
</organism>
<proteinExistence type="predicted"/>
<name>A0AAN9FPY5_CLITE</name>
<keyword evidence="2" id="KW-1185">Reference proteome</keyword>
<accession>A0AAN9FPY5</accession>
<evidence type="ECO:0000313" key="2">
    <source>
        <dbReference type="Proteomes" id="UP001359559"/>
    </source>
</evidence>
<gene>
    <name evidence="1" type="ORF">RJT34_25418</name>
</gene>
<protein>
    <submittedName>
        <fullName evidence="1">Uncharacterized protein</fullName>
    </submittedName>
</protein>
<dbReference type="AlphaFoldDB" id="A0AAN9FPY5"/>
<evidence type="ECO:0000313" key="1">
    <source>
        <dbReference type="EMBL" id="KAK7280355.1"/>
    </source>
</evidence>